<evidence type="ECO:0000313" key="3">
    <source>
        <dbReference type="Proteomes" id="UP001497623"/>
    </source>
</evidence>
<feature type="region of interest" description="Disordered" evidence="1">
    <location>
        <begin position="123"/>
        <end position="146"/>
    </location>
</feature>
<reference evidence="2 3" key="1">
    <citation type="submission" date="2024-05" db="EMBL/GenBank/DDBJ databases">
        <authorList>
            <person name="Wallberg A."/>
        </authorList>
    </citation>
    <scope>NUCLEOTIDE SEQUENCE [LARGE SCALE GENOMIC DNA]</scope>
</reference>
<feature type="non-terminal residue" evidence="2">
    <location>
        <position position="1"/>
    </location>
</feature>
<gene>
    <name evidence="2" type="ORF">MNOR_LOCUS10521</name>
</gene>
<dbReference type="AlphaFoldDB" id="A0AAV2QAB1"/>
<name>A0AAV2QAB1_MEGNR</name>
<evidence type="ECO:0000256" key="1">
    <source>
        <dbReference type="SAM" id="MobiDB-lite"/>
    </source>
</evidence>
<keyword evidence="3" id="KW-1185">Reference proteome</keyword>
<dbReference type="Proteomes" id="UP001497623">
    <property type="component" value="Unassembled WGS sequence"/>
</dbReference>
<evidence type="ECO:0000313" key="2">
    <source>
        <dbReference type="EMBL" id="CAL4077875.1"/>
    </source>
</evidence>
<protein>
    <submittedName>
        <fullName evidence="2">Uncharacterized protein</fullName>
    </submittedName>
</protein>
<feature type="region of interest" description="Disordered" evidence="1">
    <location>
        <begin position="30"/>
        <end position="66"/>
    </location>
</feature>
<proteinExistence type="predicted"/>
<dbReference type="EMBL" id="CAXKWB010005335">
    <property type="protein sequence ID" value="CAL4077875.1"/>
    <property type="molecule type" value="Genomic_DNA"/>
</dbReference>
<organism evidence="2 3">
    <name type="scientific">Meganyctiphanes norvegica</name>
    <name type="common">Northern krill</name>
    <name type="synonym">Thysanopoda norvegica</name>
    <dbReference type="NCBI Taxonomy" id="48144"/>
    <lineage>
        <taxon>Eukaryota</taxon>
        <taxon>Metazoa</taxon>
        <taxon>Ecdysozoa</taxon>
        <taxon>Arthropoda</taxon>
        <taxon>Crustacea</taxon>
        <taxon>Multicrustacea</taxon>
        <taxon>Malacostraca</taxon>
        <taxon>Eumalacostraca</taxon>
        <taxon>Eucarida</taxon>
        <taxon>Euphausiacea</taxon>
        <taxon>Euphausiidae</taxon>
        <taxon>Meganyctiphanes</taxon>
    </lineage>
</organism>
<sequence>GLVSSVDINLIPEVAKSGKGPCCDSKLNVGGEHSGNQQGHLIRDSAAALPPTMQLPTSPYNVAPPPAFSQPVDIQYQVTPPLTMSASNMFKTPVTISALQSQCSPYTTLQGMAPSLQTQTLRPQVGSSVPRPCGVPLSTPQTSAPL</sequence>
<accession>A0AAV2QAB1</accession>
<comment type="caution">
    <text evidence="2">The sequence shown here is derived from an EMBL/GenBank/DDBJ whole genome shotgun (WGS) entry which is preliminary data.</text>
</comment>